<dbReference type="RefSeq" id="WP_166104361.1">
    <property type="nucleotide sequence ID" value="NZ_CP096255.1"/>
</dbReference>
<accession>A0A8T5VUQ0</accession>
<evidence type="ECO:0000313" key="1">
    <source>
        <dbReference type="EMBL" id="UPT88634.1"/>
    </source>
</evidence>
<protein>
    <submittedName>
        <fullName evidence="1">Uncharacterized protein</fullName>
    </submittedName>
</protein>
<sequence length="269" mass="29816">MTKIEKQLEQARADLAASNEGMAALGAQKAEAIRSSKTYAQWRLSYEEFSLEGERLGQLVEKLEADLEREKADAKRSALDSRKAELQKQTAALARRINEEGSRAAAVLVALAEEARANAEAVERLNRELSDHEHLIHADHLARHRAPAPRENLAEAIVDLWTFEVGGELVGDPDLVVERSYERGIIPAIGASLRHTPVVRKRFKQITYREQGDREYAVPLASVLKLPRFDAPGMLFDHGRAVEPAQRRELVELIPAPDAPAKPADSEAA</sequence>
<reference evidence="1" key="2">
    <citation type="submission" date="2022-04" db="EMBL/GenBank/DDBJ databases">
        <authorList>
            <person name="Bromfield E.S.P."/>
            <person name="Cloutier S."/>
        </authorList>
    </citation>
    <scope>NUCLEOTIDE SEQUENCE</scope>
    <source>
        <strain evidence="1">1S5</strain>
    </source>
</reference>
<name>A0A8T5VUQ0_9BRAD</name>
<dbReference type="AlphaFoldDB" id="A0A8T5VUQ0"/>
<gene>
    <name evidence="1" type="ORF">HAP41_0000006010</name>
</gene>
<dbReference type="Proteomes" id="UP000551709">
    <property type="component" value="Chromosome"/>
</dbReference>
<evidence type="ECO:0000313" key="2">
    <source>
        <dbReference type="Proteomes" id="UP000551709"/>
    </source>
</evidence>
<dbReference type="EMBL" id="CP096255">
    <property type="protein sequence ID" value="UPT88634.1"/>
    <property type="molecule type" value="Genomic_DNA"/>
</dbReference>
<reference evidence="1" key="1">
    <citation type="journal article" date="2017" name="Syst. Appl. Microbiol.">
        <title>Soybeans inoculated with root zone soils of Canadian native legumes harbour diverse and novel Bradyrhizobium spp. that possess agricultural potential.</title>
        <authorList>
            <person name="Bromfield E.S.P."/>
            <person name="Cloutier S."/>
            <person name="Tambong J.T."/>
            <person name="Tran Thi T.V."/>
        </authorList>
    </citation>
    <scope>NUCLEOTIDE SEQUENCE</scope>
    <source>
        <strain evidence="1">1S5</strain>
    </source>
</reference>
<proteinExistence type="predicted"/>
<organism evidence="1 2">
    <name type="scientific">Bradyrhizobium barranii subsp. apii</name>
    <dbReference type="NCBI Taxonomy" id="2819348"/>
    <lineage>
        <taxon>Bacteria</taxon>
        <taxon>Pseudomonadati</taxon>
        <taxon>Pseudomonadota</taxon>
        <taxon>Alphaproteobacteria</taxon>
        <taxon>Hyphomicrobiales</taxon>
        <taxon>Nitrobacteraceae</taxon>
        <taxon>Bradyrhizobium</taxon>
        <taxon>Bradyrhizobium barranii</taxon>
    </lineage>
</organism>